<dbReference type="PROSITE" id="PS00036">
    <property type="entry name" value="BZIP_BASIC"/>
    <property type="match status" value="1"/>
</dbReference>
<dbReference type="SMART" id="SM00338">
    <property type="entry name" value="BRLZ"/>
    <property type="match status" value="1"/>
</dbReference>
<evidence type="ECO:0000313" key="7">
    <source>
        <dbReference type="Proteomes" id="UP000053477"/>
    </source>
</evidence>
<dbReference type="SUPFAM" id="SSF111430">
    <property type="entry name" value="YAP1 redox domain"/>
    <property type="match status" value="1"/>
</dbReference>
<feature type="domain" description="BZIP" evidence="5">
    <location>
        <begin position="161"/>
        <end position="224"/>
    </location>
</feature>
<feature type="compositionally biased region" description="Low complexity" evidence="4">
    <location>
        <begin position="138"/>
        <end position="148"/>
    </location>
</feature>
<evidence type="ECO:0000313" key="6">
    <source>
        <dbReference type="EMBL" id="KLO06312.1"/>
    </source>
</evidence>
<dbReference type="Pfam" id="PF00170">
    <property type="entry name" value="bZIP_1"/>
    <property type="match status" value="1"/>
</dbReference>
<feature type="region of interest" description="Disordered" evidence="4">
    <location>
        <begin position="39"/>
        <end position="187"/>
    </location>
</feature>
<feature type="compositionally biased region" description="Polar residues" evidence="4">
    <location>
        <begin position="424"/>
        <end position="435"/>
    </location>
</feature>
<keyword evidence="3" id="KW-0539">Nucleus</keyword>
<reference evidence="6 7" key="1">
    <citation type="submission" date="2015-04" db="EMBL/GenBank/DDBJ databases">
        <title>Complete genome sequence of Schizopora paradoxa KUC8140, a cosmopolitan wood degrader in East Asia.</title>
        <authorList>
            <consortium name="DOE Joint Genome Institute"/>
            <person name="Min B."/>
            <person name="Park H."/>
            <person name="Jang Y."/>
            <person name="Kim J.-J."/>
            <person name="Kim K.H."/>
            <person name="Pangilinan J."/>
            <person name="Lipzen A."/>
            <person name="Riley R."/>
            <person name="Grigoriev I.V."/>
            <person name="Spatafora J.W."/>
            <person name="Choi I.-G."/>
        </authorList>
    </citation>
    <scope>NUCLEOTIDE SEQUENCE [LARGE SCALE GENOMIC DNA]</scope>
    <source>
        <strain evidence="6 7">KUC8140</strain>
    </source>
</reference>
<feature type="compositionally biased region" description="Low complexity" evidence="4">
    <location>
        <begin position="257"/>
        <end position="279"/>
    </location>
</feature>
<proteinExistence type="predicted"/>
<dbReference type="GO" id="GO:0005737">
    <property type="term" value="C:cytoplasm"/>
    <property type="evidence" value="ECO:0007669"/>
    <property type="project" value="UniProtKB-SubCell"/>
</dbReference>
<dbReference type="InterPro" id="IPR050936">
    <property type="entry name" value="AP-1-like"/>
</dbReference>
<dbReference type="OrthoDB" id="2593073at2759"/>
<keyword evidence="7" id="KW-1185">Reference proteome</keyword>
<dbReference type="CDD" id="cd14688">
    <property type="entry name" value="bZIP_YAP"/>
    <property type="match status" value="1"/>
</dbReference>
<dbReference type="GO" id="GO:0001228">
    <property type="term" value="F:DNA-binding transcription activator activity, RNA polymerase II-specific"/>
    <property type="evidence" value="ECO:0007669"/>
    <property type="project" value="TreeGrafter"/>
</dbReference>
<dbReference type="GO" id="GO:0090575">
    <property type="term" value="C:RNA polymerase II transcription regulator complex"/>
    <property type="evidence" value="ECO:0007669"/>
    <property type="project" value="TreeGrafter"/>
</dbReference>
<evidence type="ECO:0000259" key="5">
    <source>
        <dbReference type="PROSITE" id="PS50217"/>
    </source>
</evidence>
<dbReference type="AlphaFoldDB" id="A0A0H2R4N9"/>
<feature type="compositionally biased region" description="Polar residues" evidence="4">
    <location>
        <begin position="225"/>
        <end position="235"/>
    </location>
</feature>
<dbReference type="InterPro" id="IPR046347">
    <property type="entry name" value="bZIP_sf"/>
</dbReference>
<dbReference type="SUPFAM" id="SSF57959">
    <property type="entry name" value="Leucine zipper domain"/>
    <property type="match status" value="1"/>
</dbReference>
<dbReference type="GO" id="GO:0000976">
    <property type="term" value="F:transcription cis-regulatory region binding"/>
    <property type="evidence" value="ECO:0007669"/>
    <property type="project" value="InterPro"/>
</dbReference>
<sequence>MAFNNNTSALWDLSLPPSLPSLADDEFVALLQKQFGASNDGAVPVTDKQPPNGFNANINPQQLSRFPSAHDTSSPLSDDEDEDSPSPPSASVNSRSRKQSGSMRERQRSIDEDDDHAPKRKASEEDLDDEPNHKSQHTSSSKKASTSAARRKSTGNTNPDESRLLKRKEQNRAAQRAFRERKEKHVKDLEDKVAALEERNQVAVSENESLREVIGRLQSENMKLRQSSFTFSMPPTSEPSKDPSSSTGNADTPLNNPFTNPPSSGSTSSTSSTHDSPQSLFLNEKPDSSPMSIFNNPNLHVIEPEQTATGDAMGMGMDFGFGPVIADTPYTTLASNPLFMSFREPDVYAFGDTSSYPQNHGSNQVNGNNGGFDFSQNYPAWPDVNMDVNMQAFDLTNSLDELFGGNFNTSNTMDYASFLKNSPSNSISPVSHRNGNSPAATISNSTSSSSSSSSGASPASQPSPSAANNSSPSANGVQNTASFGATSDGFSACDSSKKCTKEMLRHAVANDSGSMFAPKEPSPPVIALDGVREFIPCKNMNLPKTQKSDQNMEVMSAWRRIRTDPKYTDIDINKLCSEFAAKARCDGSQVVIEPNGMREILSTVTRRNGTPLNQA</sequence>
<gene>
    <name evidence="6" type="ORF">SCHPADRAFT_1002416</name>
</gene>
<evidence type="ECO:0000256" key="3">
    <source>
        <dbReference type="ARBA" id="ARBA00023242"/>
    </source>
</evidence>
<feature type="compositionally biased region" description="Polar residues" evidence="4">
    <location>
        <begin position="242"/>
        <end position="256"/>
    </location>
</feature>
<evidence type="ECO:0000256" key="1">
    <source>
        <dbReference type="ARBA" id="ARBA00004123"/>
    </source>
</evidence>
<dbReference type="Pfam" id="PF08601">
    <property type="entry name" value="PAP1"/>
    <property type="match status" value="1"/>
</dbReference>
<dbReference type="InterPro" id="IPR023167">
    <property type="entry name" value="Yap1_redox_dom_sf"/>
</dbReference>
<feature type="compositionally biased region" description="Polar residues" evidence="4">
    <location>
        <begin position="52"/>
        <end position="65"/>
    </location>
</feature>
<dbReference type="PROSITE" id="PS50217">
    <property type="entry name" value="BZIP"/>
    <property type="match status" value="1"/>
</dbReference>
<dbReference type="PANTHER" id="PTHR40621">
    <property type="entry name" value="TRANSCRIPTION FACTOR KAPC-RELATED"/>
    <property type="match status" value="1"/>
</dbReference>
<organism evidence="6 7">
    <name type="scientific">Schizopora paradoxa</name>
    <dbReference type="NCBI Taxonomy" id="27342"/>
    <lineage>
        <taxon>Eukaryota</taxon>
        <taxon>Fungi</taxon>
        <taxon>Dikarya</taxon>
        <taxon>Basidiomycota</taxon>
        <taxon>Agaricomycotina</taxon>
        <taxon>Agaricomycetes</taxon>
        <taxon>Hymenochaetales</taxon>
        <taxon>Schizoporaceae</taxon>
        <taxon>Schizopora</taxon>
    </lineage>
</organism>
<feature type="compositionally biased region" description="Low complexity" evidence="4">
    <location>
        <begin position="436"/>
        <end position="475"/>
    </location>
</feature>
<dbReference type="Gene3D" id="1.10.238.100">
    <property type="entry name" value="YAP1 redox domain. Chain B"/>
    <property type="match status" value="1"/>
</dbReference>
<dbReference type="Gene3D" id="1.20.5.170">
    <property type="match status" value="1"/>
</dbReference>
<dbReference type="InterPro" id="IPR013910">
    <property type="entry name" value="TF_PAP1"/>
</dbReference>
<protein>
    <recommendedName>
        <fullName evidence="5">BZIP domain-containing protein</fullName>
    </recommendedName>
</protein>
<dbReference type="STRING" id="27342.A0A0H2R4N9"/>
<dbReference type="PANTHER" id="PTHR40621:SF6">
    <property type="entry name" value="AP-1-LIKE TRANSCRIPTION FACTOR YAP1-RELATED"/>
    <property type="match status" value="1"/>
</dbReference>
<dbReference type="EMBL" id="KQ086217">
    <property type="protein sequence ID" value="KLO06312.1"/>
    <property type="molecule type" value="Genomic_DNA"/>
</dbReference>
<feature type="region of interest" description="Disordered" evidence="4">
    <location>
        <begin position="424"/>
        <end position="480"/>
    </location>
</feature>
<name>A0A0H2R4N9_9AGAM</name>
<feature type="compositionally biased region" description="Basic and acidic residues" evidence="4">
    <location>
        <begin position="160"/>
        <end position="187"/>
    </location>
</feature>
<dbReference type="InterPro" id="IPR004827">
    <property type="entry name" value="bZIP"/>
</dbReference>
<accession>A0A0H2R4N9</accession>
<dbReference type="Proteomes" id="UP000053477">
    <property type="component" value="Unassembled WGS sequence"/>
</dbReference>
<dbReference type="InParanoid" id="A0A0H2R4N9"/>
<evidence type="ECO:0000256" key="4">
    <source>
        <dbReference type="SAM" id="MobiDB-lite"/>
    </source>
</evidence>
<comment type="subcellular location">
    <subcellularLocation>
        <location evidence="2">Cytoplasm</location>
    </subcellularLocation>
    <subcellularLocation>
        <location evidence="1">Nucleus</location>
    </subcellularLocation>
</comment>
<feature type="region of interest" description="Disordered" evidence="4">
    <location>
        <begin position="225"/>
        <end position="296"/>
    </location>
</feature>
<dbReference type="GO" id="GO:0033554">
    <property type="term" value="P:cellular response to stress"/>
    <property type="evidence" value="ECO:0007669"/>
    <property type="project" value="UniProtKB-ARBA"/>
</dbReference>
<evidence type="ECO:0000256" key="2">
    <source>
        <dbReference type="ARBA" id="ARBA00004496"/>
    </source>
</evidence>